<dbReference type="AlphaFoldDB" id="A0A9D4LNZ8"/>
<evidence type="ECO:0000313" key="2">
    <source>
        <dbReference type="Proteomes" id="UP000828390"/>
    </source>
</evidence>
<name>A0A9D4LNZ8_DREPO</name>
<organism evidence="1 2">
    <name type="scientific">Dreissena polymorpha</name>
    <name type="common">Zebra mussel</name>
    <name type="synonym">Mytilus polymorpha</name>
    <dbReference type="NCBI Taxonomy" id="45954"/>
    <lineage>
        <taxon>Eukaryota</taxon>
        <taxon>Metazoa</taxon>
        <taxon>Spiralia</taxon>
        <taxon>Lophotrochozoa</taxon>
        <taxon>Mollusca</taxon>
        <taxon>Bivalvia</taxon>
        <taxon>Autobranchia</taxon>
        <taxon>Heteroconchia</taxon>
        <taxon>Euheterodonta</taxon>
        <taxon>Imparidentia</taxon>
        <taxon>Neoheterodontei</taxon>
        <taxon>Myida</taxon>
        <taxon>Dreissenoidea</taxon>
        <taxon>Dreissenidae</taxon>
        <taxon>Dreissena</taxon>
    </lineage>
</organism>
<gene>
    <name evidence="1" type="ORF">DPMN_024021</name>
</gene>
<dbReference type="EMBL" id="JAIWYP010000002">
    <property type="protein sequence ID" value="KAH3861093.1"/>
    <property type="molecule type" value="Genomic_DNA"/>
</dbReference>
<evidence type="ECO:0000313" key="1">
    <source>
        <dbReference type="EMBL" id="KAH3861093.1"/>
    </source>
</evidence>
<sequence length="66" mass="7765">MLLVDMAPERFLMRIQIKRVSTRALLERDRRNNHKASLTPAACVLINMHISNKRQYHCDELQEMAS</sequence>
<keyword evidence="2" id="KW-1185">Reference proteome</keyword>
<protein>
    <submittedName>
        <fullName evidence="1">Uncharacterized protein</fullName>
    </submittedName>
</protein>
<accession>A0A9D4LNZ8</accession>
<dbReference type="Proteomes" id="UP000828390">
    <property type="component" value="Unassembled WGS sequence"/>
</dbReference>
<reference evidence="1" key="2">
    <citation type="submission" date="2020-11" db="EMBL/GenBank/DDBJ databases">
        <authorList>
            <person name="McCartney M.A."/>
            <person name="Auch B."/>
            <person name="Kono T."/>
            <person name="Mallez S."/>
            <person name="Becker A."/>
            <person name="Gohl D.M."/>
            <person name="Silverstein K.A.T."/>
            <person name="Koren S."/>
            <person name="Bechman K.B."/>
            <person name="Herman A."/>
            <person name="Abrahante J.E."/>
            <person name="Garbe J."/>
        </authorList>
    </citation>
    <scope>NUCLEOTIDE SEQUENCE</scope>
    <source>
        <strain evidence="1">Duluth1</strain>
        <tissue evidence="1">Whole animal</tissue>
    </source>
</reference>
<proteinExistence type="predicted"/>
<comment type="caution">
    <text evidence="1">The sequence shown here is derived from an EMBL/GenBank/DDBJ whole genome shotgun (WGS) entry which is preliminary data.</text>
</comment>
<reference evidence="1" key="1">
    <citation type="journal article" date="2019" name="bioRxiv">
        <title>The Genome of the Zebra Mussel, Dreissena polymorpha: A Resource for Invasive Species Research.</title>
        <authorList>
            <person name="McCartney M.A."/>
            <person name="Auch B."/>
            <person name="Kono T."/>
            <person name="Mallez S."/>
            <person name="Zhang Y."/>
            <person name="Obille A."/>
            <person name="Becker A."/>
            <person name="Abrahante J.E."/>
            <person name="Garbe J."/>
            <person name="Badalamenti J.P."/>
            <person name="Herman A."/>
            <person name="Mangelson H."/>
            <person name="Liachko I."/>
            <person name="Sullivan S."/>
            <person name="Sone E.D."/>
            <person name="Koren S."/>
            <person name="Silverstein K.A.T."/>
            <person name="Beckman K.B."/>
            <person name="Gohl D.M."/>
        </authorList>
    </citation>
    <scope>NUCLEOTIDE SEQUENCE</scope>
    <source>
        <strain evidence="1">Duluth1</strain>
        <tissue evidence="1">Whole animal</tissue>
    </source>
</reference>